<keyword evidence="3" id="KW-1185">Reference proteome</keyword>
<feature type="transmembrane region" description="Helical" evidence="1">
    <location>
        <begin position="383"/>
        <end position="404"/>
    </location>
</feature>
<keyword evidence="1" id="KW-1133">Transmembrane helix</keyword>
<protein>
    <submittedName>
        <fullName evidence="2">Uncharacterized protein</fullName>
    </submittedName>
</protein>
<sequence>MWKYGSSVLIGICLLTMSVLVGILSPSNFGYRDALSTLTNTNTTTIDTPTIHDETFGNTSTNGNHMGYPYFKNDIYYQVKIDNILNPISISDVGVRINNILYDNDQRSIILVLNPGQSKIDSIVIDLPRNIIDSRIDERDKNFTVLVNNQPAKYQEIIDKNKSNISSPSVGSNISSWEYTLDNDSRKLIIEFGKEARVIKIIGTELNNINSQNHSSLDKILQQIIPITVNNKIDYTSIKLKGGSLNELQIEPNSRISKTLILDIIPYYENGELSIDLPRNIIDSRIDERDKNFTVLVNNQPAKYQEIIDKNKSNISSPSVGSNISSWEYTLDNDSRKLIIEFGKEARVIKIIGTELNNINSQNHSSLDISESKDIQDGDQNPYLLIPVISFILGIILAVVYFMFRKRRFSFRK</sequence>
<comment type="caution">
    <text evidence="2">The sequence shown here is derived from an EMBL/GenBank/DDBJ whole genome shotgun (WGS) entry which is preliminary data.</text>
</comment>
<reference evidence="2 3" key="1">
    <citation type="journal article" date="2019" name="Front. Microbiol.">
        <title>Ammonia Oxidation by the Arctic Terrestrial Thaumarchaeote Candidatus Nitrosocosmicus arcticus Is Stimulated by Increasing Temperatures.</title>
        <authorList>
            <person name="Alves R.J.E."/>
            <person name="Kerou M."/>
            <person name="Zappe A."/>
            <person name="Bittner R."/>
            <person name="Abby S.S."/>
            <person name="Schmidt H.A."/>
            <person name="Pfeifer K."/>
            <person name="Schleper C."/>
        </authorList>
    </citation>
    <scope>NUCLEOTIDE SEQUENCE [LARGE SCALE GENOMIC DNA]</scope>
    <source>
        <strain evidence="2 3">Kfb</strain>
    </source>
</reference>
<organism evidence="2 3">
    <name type="scientific">Candidatus Nitrosocosmicus arcticus</name>
    <dbReference type="NCBI Taxonomy" id="2035267"/>
    <lineage>
        <taxon>Archaea</taxon>
        <taxon>Nitrososphaerota</taxon>
        <taxon>Nitrososphaeria</taxon>
        <taxon>Nitrososphaerales</taxon>
        <taxon>Nitrososphaeraceae</taxon>
        <taxon>Candidatus Nitrosocosmicus</taxon>
    </lineage>
</organism>
<dbReference type="AlphaFoldDB" id="A0A557SSN5"/>
<keyword evidence="1" id="KW-0812">Transmembrane</keyword>
<dbReference type="EMBL" id="VOAH01000014">
    <property type="protein sequence ID" value="TVP39621.1"/>
    <property type="molecule type" value="Genomic_DNA"/>
</dbReference>
<evidence type="ECO:0000256" key="1">
    <source>
        <dbReference type="SAM" id="Phobius"/>
    </source>
</evidence>
<gene>
    <name evidence="2" type="ORF">NARC_140076</name>
</gene>
<name>A0A557SSN5_9ARCH</name>
<evidence type="ECO:0000313" key="2">
    <source>
        <dbReference type="EMBL" id="TVP39621.1"/>
    </source>
</evidence>
<dbReference type="Proteomes" id="UP000315289">
    <property type="component" value="Unassembled WGS sequence"/>
</dbReference>
<keyword evidence="1" id="KW-0472">Membrane</keyword>
<accession>A0A557SSN5</accession>
<evidence type="ECO:0000313" key="3">
    <source>
        <dbReference type="Proteomes" id="UP000315289"/>
    </source>
</evidence>
<proteinExistence type="predicted"/>